<sequence>MGGNTLSSAGRSFVALLCRIKAFKKLISDRQTQVFFTLIITTFLSCIQWYSSDKVVVKELELYLPHFSTASKTLHIAMLSDLHGGAMVYQEQIAKVVDVVNGIESNFGVELDAVLIVGDLIDAPRELIEERMEPLRHLRSRLGTFAVSGNHEYYYGNYERWQQLYREYGINVMENDIFKIDDSVCLIGLQDLSAYKSGIKNTAMNVTVINQCPSNYSTVIMAHNPAATKKIITFSNEYHRDIDLILSGHTHGGQYYILIPYVYWFLPYLYGLYSVNNGLTKLFVSAGTLYQASPMKMWGKSEIWLLTLSGFES</sequence>
<dbReference type="InterPro" id="IPR051158">
    <property type="entry name" value="Metallophosphoesterase_sf"/>
</dbReference>
<dbReference type="AlphaFoldDB" id="A0A914YBJ7"/>
<dbReference type="PANTHER" id="PTHR31302:SF30">
    <property type="entry name" value="CALCINEURIN-LIKE PHOSPHOESTERASE DOMAIN-CONTAINING PROTEIN"/>
    <property type="match status" value="1"/>
</dbReference>
<dbReference type="SUPFAM" id="SSF56300">
    <property type="entry name" value="Metallo-dependent phosphatases"/>
    <property type="match status" value="1"/>
</dbReference>
<dbReference type="WBParaSite" id="PSU_v2.g16647.t1">
    <property type="protein sequence ID" value="PSU_v2.g16647.t1"/>
    <property type="gene ID" value="PSU_v2.g16647"/>
</dbReference>
<evidence type="ECO:0000259" key="1">
    <source>
        <dbReference type="Pfam" id="PF00149"/>
    </source>
</evidence>
<dbReference type="GO" id="GO:0016787">
    <property type="term" value="F:hydrolase activity"/>
    <property type="evidence" value="ECO:0007669"/>
    <property type="project" value="InterPro"/>
</dbReference>
<name>A0A914YBJ7_9BILA</name>
<protein>
    <submittedName>
        <fullName evidence="3">Calcineurin-like phosphoesterase domain-containing protein</fullName>
    </submittedName>
</protein>
<dbReference type="InterPro" id="IPR004843">
    <property type="entry name" value="Calcineurin-like_PHP"/>
</dbReference>
<evidence type="ECO:0000313" key="3">
    <source>
        <dbReference type="WBParaSite" id="PSU_v2.g16647.t1"/>
    </source>
</evidence>
<proteinExistence type="predicted"/>
<dbReference type="Pfam" id="PF00149">
    <property type="entry name" value="Metallophos"/>
    <property type="match status" value="1"/>
</dbReference>
<keyword evidence="2" id="KW-1185">Reference proteome</keyword>
<dbReference type="Gene3D" id="3.60.21.10">
    <property type="match status" value="1"/>
</dbReference>
<dbReference type="Proteomes" id="UP000887577">
    <property type="component" value="Unplaced"/>
</dbReference>
<dbReference type="CDD" id="cd07385">
    <property type="entry name" value="MPP_YkuE_C"/>
    <property type="match status" value="1"/>
</dbReference>
<feature type="domain" description="Calcineurin-like phosphoesterase" evidence="1">
    <location>
        <begin position="75"/>
        <end position="252"/>
    </location>
</feature>
<reference evidence="3" key="1">
    <citation type="submission" date="2022-11" db="UniProtKB">
        <authorList>
            <consortium name="WormBaseParasite"/>
        </authorList>
    </citation>
    <scope>IDENTIFICATION</scope>
</reference>
<accession>A0A914YBJ7</accession>
<evidence type="ECO:0000313" key="2">
    <source>
        <dbReference type="Proteomes" id="UP000887577"/>
    </source>
</evidence>
<organism evidence="2 3">
    <name type="scientific">Panagrolaimus superbus</name>
    <dbReference type="NCBI Taxonomy" id="310955"/>
    <lineage>
        <taxon>Eukaryota</taxon>
        <taxon>Metazoa</taxon>
        <taxon>Ecdysozoa</taxon>
        <taxon>Nematoda</taxon>
        <taxon>Chromadorea</taxon>
        <taxon>Rhabditida</taxon>
        <taxon>Tylenchina</taxon>
        <taxon>Panagrolaimomorpha</taxon>
        <taxon>Panagrolaimoidea</taxon>
        <taxon>Panagrolaimidae</taxon>
        <taxon>Panagrolaimus</taxon>
    </lineage>
</organism>
<dbReference type="InterPro" id="IPR029052">
    <property type="entry name" value="Metallo-depent_PP-like"/>
</dbReference>
<dbReference type="PANTHER" id="PTHR31302">
    <property type="entry name" value="TRANSMEMBRANE PROTEIN WITH METALLOPHOSPHOESTERASE DOMAIN-RELATED"/>
    <property type="match status" value="1"/>
</dbReference>